<evidence type="ECO:0000313" key="2">
    <source>
        <dbReference type="Proteomes" id="UP000799437"/>
    </source>
</evidence>
<keyword evidence="2" id="KW-1185">Reference proteome</keyword>
<dbReference type="Gene3D" id="1.25.40.10">
    <property type="entry name" value="Tetratricopeptide repeat domain"/>
    <property type="match status" value="1"/>
</dbReference>
<dbReference type="Proteomes" id="UP000799437">
    <property type="component" value="Unassembled WGS sequence"/>
</dbReference>
<dbReference type="EMBL" id="ML996607">
    <property type="protein sequence ID" value="KAF2752574.1"/>
    <property type="molecule type" value="Genomic_DNA"/>
</dbReference>
<protein>
    <recommendedName>
        <fullName evidence="3">TPR-like protein</fullName>
    </recommendedName>
</protein>
<name>A0A6A6VS34_9PEZI</name>
<dbReference type="OrthoDB" id="3800473at2759"/>
<dbReference type="InterPro" id="IPR011990">
    <property type="entry name" value="TPR-like_helical_dom_sf"/>
</dbReference>
<dbReference type="RefSeq" id="XP_033595032.1">
    <property type="nucleotide sequence ID" value="XM_033740560.1"/>
</dbReference>
<dbReference type="GeneID" id="54481614"/>
<evidence type="ECO:0000313" key="1">
    <source>
        <dbReference type="EMBL" id="KAF2752574.1"/>
    </source>
</evidence>
<sequence length="511" mass="58333">MLFCSMGGCVPEYVFERSLSSQWRWSDDGTKQLVTPAQATLDPQLAAFVSNPERFKQALDRVRNLGFVSESSLPLSSELYTKLSQFLTKQVKEKWSIRALRWLCFIFPRHELWEESPSFTSIVRSLQPLMERLVRSVEEANIPQSLKDEVSEALLAASKVGNIRSNALSLVADLLGDESPRHLHAEFALQRSIMFRLDGDFKNSERVIHDFCCRCGTPEQSCLSSSFQQRQKRLNALYGLIHRSHLENLVQCEQYQLATEHISHWQLTETASPMEWGILPSRTLTTSKIFRSQAAFKCAQESLELCVKFLHPREPARAQVLCQLADVYNDVGFSSAANELLAPEIEEGRKEATKTKAFRRFLVSSVETCVQTRQYDDASLDLEQLGVIFSNLSRLDVSDQLLHIRTLVASARICHMRGEFRSAIHVWDVALRRVQSYNSFEGEGFTYSAIHLSRSLAYLELGEHERAESSFKHGKAILDRGPRDYWIPTFAKWVEEVLQKLESMAGWAKSQ</sequence>
<proteinExistence type="predicted"/>
<gene>
    <name evidence="1" type="ORF">EJ05DRAFT_295619</name>
</gene>
<dbReference type="AlphaFoldDB" id="A0A6A6VS34"/>
<dbReference type="SUPFAM" id="SSF48452">
    <property type="entry name" value="TPR-like"/>
    <property type="match status" value="1"/>
</dbReference>
<organism evidence="1 2">
    <name type="scientific">Pseudovirgaria hyperparasitica</name>
    <dbReference type="NCBI Taxonomy" id="470096"/>
    <lineage>
        <taxon>Eukaryota</taxon>
        <taxon>Fungi</taxon>
        <taxon>Dikarya</taxon>
        <taxon>Ascomycota</taxon>
        <taxon>Pezizomycotina</taxon>
        <taxon>Dothideomycetes</taxon>
        <taxon>Dothideomycetes incertae sedis</taxon>
        <taxon>Acrospermales</taxon>
        <taxon>Acrospermaceae</taxon>
        <taxon>Pseudovirgaria</taxon>
    </lineage>
</organism>
<reference evidence="1" key="1">
    <citation type="journal article" date="2020" name="Stud. Mycol.">
        <title>101 Dothideomycetes genomes: a test case for predicting lifestyles and emergence of pathogens.</title>
        <authorList>
            <person name="Haridas S."/>
            <person name="Albert R."/>
            <person name="Binder M."/>
            <person name="Bloem J."/>
            <person name="Labutti K."/>
            <person name="Salamov A."/>
            <person name="Andreopoulos B."/>
            <person name="Baker S."/>
            <person name="Barry K."/>
            <person name="Bills G."/>
            <person name="Bluhm B."/>
            <person name="Cannon C."/>
            <person name="Castanera R."/>
            <person name="Culley D."/>
            <person name="Daum C."/>
            <person name="Ezra D."/>
            <person name="Gonzalez J."/>
            <person name="Henrissat B."/>
            <person name="Kuo A."/>
            <person name="Liang C."/>
            <person name="Lipzen A."/>
            <person name="Lutzoni F."/>
            <person name="Magnuson J."/>
            <person name="Mondo S."/>
            <person name="Nolan M."/>
            <person name="Ohm R."/>
            <person name="Pangilinan J."/>
            <person name="Park H.-J."/>
            <person name="Ramirez L."/>
            <person name="Alfaro M."/>
            <person name="Sun H."/>
            <person name="Tritt A."/>
            <person name="Yoshinaga Y."/>
            <person name="Zwiers L.-H."/>
            <person name="Turgeon B."/>
            <person name="Goodwin S."/>
            <person name="Spatafora J."/>
            <person name="Crous P."/>
            <person name="Grigoriev I."/>
        </authorList>
    </citation>
    <scope>NUCLEOTIDE SEQUENCE</scope>
    <source>
        <strain evidence="1">CBS 121739</strain>
    </source>
</reference>
<evidence type="ECO:0008006" key="3">
    <source>
        <dbReference type="Google" id="ProtNLM"/>
    </source>
</evidence>
<accession>A0A6A6VS34</accession>